<evidence type="ECO:0000313" key="4">
    <source>
        <dbReference type="EMBL" id="GAA3753291.1"/>
    </source>
</evidence>
<evidence type="ECO:0000256" key="2">
    <source>
        <dbReference type="ARBA" id="ARBA00022598"/>
    </source>
</evidence>
<dbReference type="InterPro" id="IPR045851">
    <property type="entry name" value="AMP-bd_C_sf"/>
</dbReference>
<proteinExistence type="inferred from homology"/>
<dbReference type="InterPro" id="IPR042099">
    <property type="entry name" value="ANL_N_sf"/>
</dbReference>
<dbReference type="InterPro" id="IPR000873">
    <property type="entry name" value="AMP-dep_synth/lig_dom"/>
</dbReference>
<evidence type="ECO:0000259" key="3">
    <source>
        <dbReference type="Pfam" id="PF00501"/>
    </source>
</evidence>
<comment type="similarity">
    <text evidence="1">Belongs to the ATP-dependent AMP-binding enzyme family.</text>
</comment>
<keyword evidence="2" id="KW-0436">Ligase</keyword>
<reference evidence="5" key="1">
    <citation type="journal article" date="2019" name="Int. J. Syst. Evol. Microbiol.">
        <title>The Global Catalogue of Microorganisms (GCM) 10K type strain sequencing project: providing services to taxonomists for standard genome sequencing and annotation.</title>
        <authorList>
            <consortium name="The Broad Institute Genomics Platform"/>
            <consortium name="The Broad Institute Genome Sequencing Center for Infectious Disease"/>
            <person name="Wu L."/>
            <person name="Ma J."/>
        </authorList>
    </citation>
    <scope>NUCLEOTIDE SEQUENCE [LARGE SCALE GENOMIC DNA]</scope>
    <source>
        <strain evidence="5">JCM 17137</strain>
    </source>
</reference>
<dbReference type="EMBL" id="BAABDD010000018">
    <property type="protein sequence ID" value="GAA3753291.1"/>
    <property type="molecule type" value="Genomic_DNA"/>
</dbReference>
<sequence>MSITSLHTKLAAAPNSRLRFLALDGSLVTKSYADLRADVVGVMSELADCGLGAGDLVGVLGPNSYEWVVADLALLGLECVSVALPAEGRPSAAQLAELVATYHLSALLVTGTGPADVESASAVARIGDRPLKLHKRRHTCEECPSLPADVFSIAFSSGTSGSRKGLLLSKAGVENTIRVSAAAWQVTEDDDMLIVMPFSNFQQRYLTYLAIWFGLDVTVVAPERMFQKLKVLEPTIILGPPSFFEVVYNRVRAAGWRDKLPYYAAALLHAVAPGRISRRARARLGKKWTGMYGSRVRLMFTGSAPVPPGLVKVFHRLGAPLFEVYGTTESGWIAFNLPERYRVATAGRPVEGIAVDIAEDGEIVVASPHHQALGYTFGAEQGQDSVFLPGGKVATGDIGRFDRAGFLRLAGRKKNVIITRSGVKISPEELEHEVTTGCRVTRAMVAPSGPDGLLACVVWLDDAESEERRSEVDSYVKELNRQREPSHRISKVVFRPETELTVDEGLLTRNFKIDRDAVTRKIFSTKDRADR</sequence>
<dbReference type="Proteomes" id="UP001500908">
    <property type="component" value="Unassembled WGS sequence"/>
</dbReference>
<evidence type="ECO:0000313" key="5">
    <source>
        <dbReference type="Proteomes" id="UP001500908"/>
    </source>
</evidence>
<comment type="caution">
    <text evidence="4">The sequence shown here is derived from an EMBL/GenBank/DDBJ whole genome shotgun (WGS) entry which is preliminary data.</text>
</comment>
<dbReference type="SUPFAM" id="SSF56801">
    <property type="entry name" value="Acetyl-CoA synthetase-like"/>
    <property type="match status" value="1"/>
</dbReference>
<dbReference type="Gene3D" id="3.40.50.12780">
    <property type="entry name" value="N-terminal domain of ligase-like"/>
    <property type="match status" value="1"/>
</dbReference>
<dbReference type="PANTHER" id="PTHR43201:SF5">
    <property type="entry name" value="MEDIUM-CHAIN ACYL-COA LIGASE ACSF2, MITOCHONDRIAL"/>
    <property type="match status" value="1"/>
</dbReference>
<dbReference type="Gene3D" id="3.30.300.30">
    <property type="match status" value="1"/>
</dbReference>
<dbReference type="PANTHER" id="PTHR43201">
    <property type="entry name" value="ACYL-COA SYNTHETASE"/>
    <property type="match status" value="1"/>
</dbReference>
<organism evidence="4 5">
    <name type="scientific">Salinactinospora qingdaonensis</name>
    <dbReference type="NCBI Taxonomy" id="702744"/>
    <lineage>
        <taxon>Bacteria</taxon>
        <taxon>Bacillati</taxon>
        <taxon>Actinomycetota</taxon>
        <taxon>Actinomycetes</taxon>
        <taxon>Streptosporangiales</taxon>
        <taxon>Nocardiopsidaceae</taxon>
        <taxon>Salinactinospora</taxon>
    </lineage>
</organism>
<keyword evidence="5" id="KW-1185">Reference proteome</keyword>
<gene>
    <name evidence="4" type="ORF">GCM10022402_35100</name>
</gene>
<feature type="domain" description="AMP-dependent synthetase/ligase" evidence="3">
    <location>
        <begin position="26"/>
        <end position="375"/>
    </location>
</feature>
<dbReference type="Pfam" id="PF00501">
    <property type="entry name" value="AMP-binding"/>
    <property type="match status" value="1"/>
</dbReference>
<accession>A0ABP7G6V8</accession>
<name>A0ABP7G6V8_9ACTN</name>
<evidence type="ECO:0000256" key="1">
    <source>
        <dbReference type="ARBA" id="ARBA00006432"/>
    </source>
</evidence>
<dbReference type="RefSeq" id="WP_344973222.1">
    <property type="nucleotide sequence ID" value="NZ_BAABDD010000018.1"/>
</dbReference>
<protein>
    <submittedName>
        <fullName evidence="4">AMP-binding protein</fullName>
    </submittedName>
</protein>